<keyword evidence="2" id="KW-0808">Transferase</keyword>
<dbReference type="RefSeq" id="WP_204001038.1">
    <property type="nucleotide sequence ID" value="NZ_BOPG01000045.1"/>
</dbReference>
<dbReference type="GO" id="GO:0016279">
    <property type="term" value="F:protein-lysine N-methyltransferase activity"/>
    <property type="evidence" value="ECO:0007669"/>
    <property type="project" value="TreeGrafter"/>
</dbReference>
<dbReference type="AlphaFoldDB" id="A0A8J4E1X2"/>
<proteinExistence type="predicted"/>
<dbReference type="Gene3D" id="3.40.50.150">
    <property type="entry name" value="Vaccinia Virus protein VP39"/>
    <property type="match status" value="1"/>
</dbReference>
<evidence type="ECO:0000256" key="1">
    <source>
        <dbReference type="ARBA" id="ARBA00022603"/>
    </source>
</evidence>
<keyword evidence="1 3" id="KW-0489">Methyltransferase</keyword>
<evidence type="ECO:0000313" key="3">
    <source>
        <dbReference type="EMBL" id="GIJ59215.1"/>
    </source>
</evidence>
<dbReference type="CDD" id="cd02440">
    <property type="entry name" value="AdoMet_MTases"/>
    <property type="match status" value="1"/>
</dbReference>
<dbReference type="GO" id="GO:0032259">
    <property type="term" value="P:methylation"/>
    <property type="evidence" value="ECO:0007669"/>
    <property type="project" value="UniProtKB-KW"/>
</dbReference>
<evidence type="ECO:0000256" key="2">
    <source>
        <dbReference type="ARBA" id="ARBA00022679"/>
    </source>
</evidence>
<accession>A0A8J4E1X2</accession>
<dbReference type="PANTHER" id="PTHR43648:SF1">
    <property type="entry name" value="ELECTRON TRANSFER FLAVOPROTEIN BETA SUBUNIT LYSINE METHYLTRANSFERASE"/>
    <property type="match status" value="1"/>
</dbReference>
<keyword evidence="3" id="KW-0687">Ribonucleoprotein</keyword>
<keyword evidence="3" id="KW-0689">Ribosomal protein</keyword>
<dbReference type="InterPro" id="IPR029063">
    <property type="entry name" value="SAM-dependent_MTases_sf"/>
</dbReference>
<gene>
    <name evidence="3" type="ORF">Vau01_067310</name>
</gene>
<dbReference type="Proteomes" id="UP000612585">
    <property type="component" value="Unassembled WGS sequence"/>
</dbReference>
<keyword evidence="4" id="KW-1185">Reference proteome</keyword>
<name>A0A8J4E1X2_9ACTN</name>
<comment type="caution">
    <text evidence="3">The sequence shown here is derived from an EMBL/GenBank/DDBJ whole genome shotgun (WGS) entry which is preliminary data.</text>
</comment>
<dbReference type="PANTHER" id="PTHR43648">
    <property type="entry name" value="ELECTRON TRANSFER FLAVOPROTEIN BETA SUBUNIT LYSINE METHYLTRANSFERASE"/>
    <property type="match status" value="1"/>
</dbReference>
<reference evidence="3" key="1">
    <citation type="submission" date="2021-01" db="EMBL/GenBank/DDBJ databases">
        <title>Whole genome shotgun sequence of Virgisporangium aurantiacum NBRC 16421.</title>
        <authorList>
            <person name="Komaki H."/>
            <person name="Tamura T."/>
        </authorList>
    </citation>
    <scope>NUCLEOTIDE SEQUENCE</scope>
    <source>
        <strain evidence="3">NBRC 16421</strain>
    </source>
</reference>
<dbReference type="GO" id="GO:0005840">
    <property type="term" value="C:ribosome"/>
    <property type="evidence" value="ECO:0007669"/>
    <property type="project" value="UniProtKB-KW"/>
</dbReference>
<dbReference type="InterPro" id="IPR050078">
    <property type="entry name" value="Ribosomal_L11_MeTrfase_PrmA"/>
</dbReference>
<dbReference type="SUPFAM" id="SSF53335">
    <property type="entry name" value="S-adenosyl-L-methionine-dependent methyltransferases"/>
    <property type="match status" value="1"/>
</dbReference>
<protein>
    <submittedName>
        <fullName evidence="3">50S ribosomal protein L11 methyltransferase</fullName>
    </submittedName>
</protein>
<dbReference type="Pfam" id="PF06325">
    <property type="entry name" value="PrmA"/>
    <property type="match status" value="1"/>
</dbReference>
<organism evidence="3 4">
    <name type="scientific">Virgisporangium aurantiacum</name>
    <dbReference type="NCBI Taxonomy" id="175570"/>
    <lineage>
        <taxon>Bacteria</taxon>
        <taxon>Bacillati</taxon>
        <taxon>Actinomycetota</taxon>
        <taxon>Actinomycetes</taxon>
        <taxon>Micromonosporales</taxon>
        <taxon>Micromonosporaceae</taxon>
        <taxon>Virgisporangium</taxon>
    </lineage>
</organism>
<evidence type="ECO:0000313" key="4">
    <source>
        <dbReference type="Proteomes" id="UP000612585"/>
    </source>
</evidence>
<dbReference type="EMBL" id="BOPG01000045">
    <property type="protein sequence ID" value="GIJ59215.1"/>
    <property type="molecule type" value="Genomic_DNA"/>
</dbReference>
<sequence length="228" mass="23767">MPIPAVTIQDTVHDVVVAPGVVGSDGIRLVPVVLVPEVRLHLADDTILLWARLEAQVGNRMPSPFWADAWLGGQAVTRYVLDHRNLVAGRRVLDVASGSGLAAIGAALAGAAEVTANDIDPYALAAVEINARANGVDVAVRGDDMLSGDGGDADVILAGDVFYSPAMASRMMGFIERATARGATVLVGDPGRDHLPPHRFRELAGYPVAAAGAAPDAERTWVTVLKPT</sequence>